<keyword evidence="7" id="KW-1185">Reference proteome</keyword>
<dbReference type="InterPro" id="IPR006665">
    <property type="entry name" value="OmpA-like"/>
</dbReference>
<dbReference type="InterPro" id="IPR050330">
    <property type="entry name" value="Bact_OuterMem_StrucFunc"/>
</dbReference>
<dbReference type="InterPro" id="IPR011990">
    <property type="entry name" value="TPR-like_helical_dom_sf"/>
</dbReference>
<dbReference type="Proteomes" id="UP001403385">
    <property type="component" value="Unassembled WGS sequence"/>
</dbReference>
<proteinExistence type="predicted"/>
<dbReference type="EMBL" id="JBDKWZ010000013">
    <property type="protein sequence ID" value="MEN7550277.1"/>
    <property type="molecule type" value="Genomic_DNA"/>
</dbReference>
<dbReference type="InterPro" id="IPR036737">
    <property type="entry name" value="OmpA-like_sf"/>
</dbReference>
<protein>
    <submittedName>
        <fullName evidence="6">OmpA family protein</fullName>
    </submittedName>
</protein>
<dbReference type="SUPFAM" id="SSF103088">
    <property type="entry name" value="OmpA-like"/>
    <property type="match status" value="1"/>
</dbReference>
<dbReference type="RefSeq" id="WP_346823058.1">
    <property type="nucleotide sequence ID" value="NZ_JBDKWZ010000013.1"/>
</dbReference>
<dbReference type="Pfam" id="PF00691">
    <property type="entry name" value="OmpA"/>
    <property type="match status" value="1"/>
</dbReference>
<dbReference type="InterPro" id="IPR011659">
    <property type="entry name" value="WD40"/>
</dbReference>
<comment type="subcellular location">
    <subcellularLocation>
        <location evidence="1">Cell outer membrane</location>
    </subcellularLocation>
</comment>
<dbReference type="Pfam" id="PF07676">
    <property type="entry name" value="PD40"/>
    <property type="match status" value="3"/>
</dbReference>
<evidence type="ECO:0000313" key="7">
    <source>
        <dbReference type="Proteomes" id="UP001403385"/>
    </source>
</evidence>
<dbReference type="PROSITE" id="PS51123">
    <property type="entry name" value="OMPA_2"/>
    <property type="match status" value="1"/>
</dbReference>
<dbReference type="CDD" id="cd07185">
    <property type="entry name" value="OmpA_C-like"/>
    <property type="match status" value="1"/>
</dbReference>
<dbReference type="Gene3D" id="2.120.10.30">
    <property type="entry name" value="TolB, C-terminal domain"/>
    <property type="match status" value="1"/>
</dbReference>
<dbReference type="PANTHER" id="PTHR30329:SF21">
    <property type="entry name" value="LIPOPROTEIN YIAD-RELATED"/>
    <property type="match status" value="1"/>
</dbReference>
<sequence>MKKFTLYFVSLSILFSWGCSSTFKTARKKYDRGEFNTAIGVFEKAMKEGNSKNAGRINFYIGECYRLSNRIWEAEPYYTQALQAGFTENDVIFHHAYALKANGRYEEASAKFQQYFTSGGDLNKRRRAKEEIEIIKNLAPLLEEHEYIKVTNCEALNSSNSEYAPVFYQDRLVFTSNRDAEKVYEATGTGFTDLFYYNIQDQDLCNGTVERFNEFINLPEFHEASPTFSHNGKTMIFARSNSGKKKEEYQEVNLYISRLEDDEWSEPEVLPISAKDAWDGCPAISADGKTLYFASNRPGGYGGLDIWRATKNSRGQWARVSNLGSKVNTSGNEMFPFVSRDAKLYFASDGHPGIGGLDIFVATRKSGKINIENMGKPYNSPADDFALTFKDPKTGFFSSNRNSATAKGDDDIYYFVDETPELKKVNYYLAGTAYEEKEVENELLSNVALALINDLGERIDSTYSDSVGRYRFEPKLLMGVTYTIVAEKDSFLVQEVEYPTAGKEVDQKDLTEPETDIVLESEVHLAKDIFRGIETGKMFTLENIYYDYDKFDIRTDAAKELDKLVTFLKSNPDIRIELGSHTDSRERTRGYNIRLSKKRAKAAVDYIVSKGINPDRIEAKGYGATLPVVEDAITEEEHQLNRRTTIFILDDGEALPEEE</sequence>
<name>A0AAW9S2I8_9BACT</name>
<evidence type="ECO:0000259" key="5">
    <source>
        <dbReference type="PROSITE" id="PS51123"/>
    </source>
</evidence>
<dbReference type="InterPro" id="IPR011042">
    <property type="entry name" value="6-blade_b-propeller_TolB-like"/>
</dbReference>
<dbReference type="InterPro" id="IPR006664">
    <property type="entry name" value="OMP_bac"/>
</dbReference>
<reference evidence="6 7" key="1">
    <citation type="submission" date="2024-04" db="EMBL/GenBank/DDBJ databases">
        <title>Novel genus in family Flammeovirgaceae.</title>
        <authorList>
            <person name="Nguyen T.H."/>
            <person name="Vuong T.Q."/>
            <person name="Le H."/>
            <person name="Kim S.-G."/>
        </authorList>
    </citation>
    <scope>NUCLEOTIDE SEQUENCE [LARGE SCALE GENOMIC DNA]</scope>
    <source>
        <strain evidence="6 7">JCM 23209</strain>
    </source>
</reference>
<dbReference type="GO" id="GO:0009279">
    <property type="term" value="C:cell outer membrane"/>
    <property type="evidence" value="ECO:0007669"/>
    <property type="project" value="UniProtKB-SubCell"/>
</dbReference>
<dbReference type="Gene3D" id="3.30.1330.60">
    <property type="entry name" value="OmpA-like domain"/>
    <property type="match status" value="1"/>
</dbReference>
<dbReference type="SUPFAM" id="SSF82171">
    <property type="entry name" value="DPP6 N-terminal domain-like"/>
    <property type="match status" value="1"/>
</dbReference>
<organism evidence="6 7">
    <name type="scientific">Rapidithrix thailandica</name>
    <dbReference type="NCBI Taxonomy" id="413964"/>
    <lineage>
        <taxon>Bacteria</taxon>
        <taxon>Pseudomonadati</taxon>
        <taxon>Bacteroidota</taxon>
        <taxon>Cytophagia</taxon>
        <taxon>Cytophagales</taxon>
        <taxon>Flammeovirgaceae</taxon>
        <taxon>Rapidithrix</taxon>
    </lineage>
</organism>
<dbReference type="PANTHER" id="PTHR30329">
    <property type="entry name" value="STATOR ELEMENT OF FLAGELLAR MOTOR COMPLEX"/>
    <property type="match status" value="1"/>
</dbReference>
<dbReference type="Gene3D" id="1.25.40.10">
    <property type="entry name" value="Tetratricopeptide repeat domain"/>
    <property type="match status" value="1"/>
</dbReference>
<keyword evidence="2 4" id="KW-0472">Membrane</keyword>
<dbReference type="AlphaFoldDB" id="A0AAW9S2I8"/>
<gene>
    <name evidence="6" type="ORF">AAG747_20325</name>
</gene>
<comment type="caution">
    <text evidence="6">The sequence shown here is derived from an EMBL/GenBank/DDBJ whole genome shotgun (WGS) entry which is preliminary data.</text>
</comment>
<feature type="domain" description="OmpA-like" evidence="5">
    <location>
        <begin position="534"/>
        <end position="652"/>
    </location>
</feature>
<accession>A0AAW9S2I8</accession>
<dbReference type="PRINTS" id="PR01021">
    <property type="entry name" value="OMPADOMAIN"/>
</dbReference>
<evidence type="ECO:0000256" key="3">
    <source>
        <dbReference type="ARBA" id="ARBA00023237"/>
    </source>
</evidence>
<keyword evidence="3" id="KW-0998">Cell outer membrane</keyword>
<evidence type="ECO:0000256" key="2">
    <source>
        <dbReference type="ARBA" id="ARBA00023136"/>
    </source>
</evidence>
<evidence type="ECO:0000313" key="6">
    <source>
        <dbReference type="EMBL" id="MEN7550277.1"/>
    </source>
</evidence>
<evidence type="ECO:0000256" key="1">
    <source>
        <dbReference type="ARBA" id="ARBA00004442"/>
    </source>
</evidence>
<evidence type="ECO:0000256" key="4">
    <source>
        <dbReference type="PROSITE-ProRule" id="PRU00473"/>
    </source>
</evidence>
<dbReference type="SUPFAM" id="SSF48452">
    <property type="entry name" value="TPR-like"/>
    <property type="match status" value="1"/>
</dbReference>